<dbReference type="FunFam" id="1.25.40.10:FF:000090">
    <property type="entry name" value="Pentatricopeptide repeat-containing protein, chloroplastic"/>
    <property type="match status" value="1"/>
</dbReference>
<dbReference type="Proteomes" id="UP001153555">
    <property type="component" value="Unassembled WGS sequence"/>
</dbReference>
<dbReference type="EMBL" id="CACSLK010011299">
    <property type="protein sequence ID" value="CAA0812810.1"/>
    <property type="molecule type" value="Genomic_DNA"/>
</dbReference>
<dbReference type="AlphaFoldDB" id="A0A9N7MQB2"/>
<reference evidence="3" key="1">
    <citation type="submission" date="2019-12" db="EMBL/GenBank/DDBJ databases">
        <authorList>
            <person name="Scholes J."/>
        </authorList>
    </citation>
    <scope>NUCLEOTIDE SEQUENCE</scope>
</reference>
<dbReference type="InterPro" id="IPR046960">
    <property type="entry name" value="PPR_At4g14850-like_plant"/>
</dbReference>
<feature type="repeat" description="PPR" evidence="2">
    <location>
        <begin position="319"/>
        <end position="353"/>
    </location>
</feature>
<dbReference type="Gene3D" id="1.25.40.10">
    <property type="entry name" value="Tetratricopeptide repeat domain"/>
    <property type="match status" value="4"/>
</dbReference>
<evidence type="ECO:0000256" key="2">
    <source>
        <dbReference type="PROSITE-ProRule" id="PRU00708"/>
    </source>
</evidence>
<dbReference type="NCBIfam" id="TIGR00756">
    <property type="entry name" value="PPR"/>
    <property type="match status" value="5"/>
</dbReference>
<dbReference type="InterPro" id="IPR002885">
    <property type="entry name" value="PPR_rpt"/>
</dbReference>
<dbReference type="GO" id="GO:0009451">
    <property type="term" value="P:RNA modification"/>
    <property type="evidence" value="ECO:0007669"/>
    <property type="project" value="InterPro"/>
</dbReference>
<gene>
    <name evidence="3" type="ORF">SHERM_13369</name>
</gene>
<proteinExistence type="predicted"/>
<evidence type="ECO:0000313" key="3">
    <source>
        <dbReference type="EMBL" id="CAA0812810.1"/>
    </source>
</evidence>
<organism evidence="3 4">
    <name type="scientific">Striga hermonthica</name>
    <name type="common">Purple witchweed</name>
    <name type="synonym">Buchnera hermonthica</name>
    <dbReference type="NCBI Taxonomy" id="68872"/>
    <lineage>
        <taxon>Eukaryota</taxon>
        <taxon>Viridiplantae</taxon>
        <taxon>Streptophyta</taxon>
        <taxon>Embryophyta</taxon>
        <taxon>Tracheophyta</taxon>
        <taxon>Spermatophyta</taxon>
        <taxon>Magnoliopsida</taxon>
        <taxon>eudicotyledons</taxon>
        <taxon>Gunneridae</taxon>
        <taxon>Pentapetalae</taxon>
        <taxon>asterids</taxon>
        <taxon>lamiids</taxon>
        <taxon>Lamiales</taxon>
        <taxon>Orobanchaceae</taxon>
        <taxon>Buchnereae</taxon>
        <taxon>Striga</taxon>
    </lineage>
</organism>
<feature type="repeat" description="PPR" evidence="2">
    <location>
        <begin position="49"/>
        <end position="83"/>
    </location>
</feature>
<dbReference type="Pfam" id="PF01535">
    <property type="entry name" value="PPR"/>
    <property type="match status" value="4"/>
</dbReference>
<sequence>MLKQTHALILTSNVQEGVFGVSSKLSSLYILFNDFRSSISVLKAMGDANSFVWNSVIKAHVNSGLSESAVFVFKLMRRMGVSCDGYTFPILTKLVVLLECGCAGFAEMIHCVAVKTGFQYDIYFCNTMIDAYVKVGCFRNALNVFDEMPCRDLVSWTSMISGCVFEGNANGAFGLFSKMRKEVEPNEVTLIVMVQMCCSVFEVRQIHGYVIKSGSLVDLSLKNSILKIFAGFGSVGDFETLFEETDIRDVITWNTMIHLYSSKRSPEKIIDCLNKMRCEVNPSIETFTLITSGLGWCENHIHSLATQIHSLSLKSGVFDDVLVSCLLDLYANSGYFEEAIRLFKQMLASNVKPETENMRSFLVACTHSGSLRLGKAVHGYFIRNYAFAPDENSVQSLETSFLNIYVKCGDISSARTCFDKMLVKDLVAWSSMIEGYGTHGLGSEALEIFSRMISEKIKPNSITFLSLLSACSHSGLLQEGCRALNTMKTEFNIEPDLDHYTCIVDLLGRSGKIKEGLSVILRRVILPDSKIWSALLSAARVHNDWKIGGYAARKVLELERDNPGYYSLISNVQAGSEKWDEVQQVRSVMKEMNLNKSPGWSCLEVKGVFHGFVCGDRSHEQVEEIWAMVEFLSRNRLEEVGNDLCN</sequence>
<dbReference type="InterPro" id="IPR046848">
    <property type="entry name" value="E_motif"/>
</dbReference>
<dbReference type="GO" id="GO:0003729">
    <property type="term" value="F:mRNA binding"/>
    <property type="evidence" value="ECO:0007669"/>
    <property type="project" value="UniProtKB-ARBA"/>
</dbReference>
<dbReference type="FunFam" id="1.25.40.10:FF:000073">
    <property type="entry name" value="Pentatricopeptide repeat-containing protein chloroplastic"/>
    <property type="match status" value="1"/>
</dbReference>
<keyword evidence="1" id="KW-0677">Repeat</keyword>
<dbReference type="Pfam" id="PF13041">
    <property type="entry name" value="PPR_2"/>
    <property type="match status" value="3"/>
</dbReference>
<evidence type="ECO:0000256" key="1">
    <source>
        <dbReference type="ARBA" id="ARBA00022737"/>
    </source>
</evidence>
<dbReference type="PROSITE" id="PS51375">
    <property type="entry name" value="PPR"/>
    <property type="match status" value="4"/>
</dbReference>
<dbReference type="PANTHER" id="PTHR24015">
    <property type="entry name" value="OS07G0578800 PROTEIN-RELATED"/>
    <property type="match status" value="1"/>
</dbReference>
<dbReference type="InterPro" id="IPR011990">
    <property type="entry name" value="TPR-like_helical_dom_sf"/>
</dbReference>
<protein>
    <submittedName>
        <fullName evidence="3">Pentatricopeptide repeat-containing protein -chloroplastic</fullName>
    </submittedName>
</protein>
<dbReference type="OrthoDB" id="185373at2759"/>
<feature type="repeat" description="PPR" evidence="2">
    <location>
        <begin position="121"/>
        <end position="155"/>
    </location>
</feature>
<comment type="caution">
    <text evidence="3">The sequence shown here is derived from an EMBL/GenBank/DDBJ whole genome shotgun (WGS) entry which is preliminary data.</text>
</comment>
<evidence type="ECO:0000313" key="4">
    <source>
        <dbReference type="Proteomes" id="UP001153555"/>
    </source>
</evidence>
<dbReference type="Pfam" id="PF20431">
    <property type="entry name" value="E_motif"/>
    <property type="match status" value="1"/>
</dbReference>
<dbReference type="PANTHER" id="PTHR24015:SF548">
    <property type="entry name" value="OS08G0340900 PROTEIN"/>
    <property type="match status" value="1"/>
</dbReference>
<accession>A0A9N7MQB2</accession>
<name>A0A9N7MQB2_STRHE</name>
<feature type="repeat" description="PPR" evidence="2">
    <location>
        <begin position="425"/>
        <end position="459"/>
    </location>
</feature>
<keyword evidence="4" id="KW-1185">Reference proteome</keyword>